<organism evidence="4 5">
    <name type="scientific">Subtercola boreus</name>
    <dbReference type="NCBI Taxonomy" id="120213"/>
    <lineage>
        <taxon>Bacteria</taxon>
        <taxon>Bacillati</taxon>
        <taxon>Actinomycetota</taxon>
        <taxon>Actinomycetes</taxon>
        <taxon>Micrococcales</taxon>
        <taxon>Microbacteriaceae</taxon>
        <taxon>Subtercola</taxon>
    </lineage>
</organism>
<accession>A0A3E0V9U1</accession>
<name>A0A3E0V9U1_9MICO</name>
<proteinExistence type="predicted"/>
<evidence type="ECO:0000256" key="1">
    <source>
        <dbReference type="SAM" id="SignalP"/>
    </source>
</evidence>
<gene>
    <name evidence="4" type="ORF">B7R54_19130</name>
</gene>
<evidence type="ECO:0000313" key="4">
    <source>
        <dbReference type="EMBL" id="RFA06484.1"/>
    </source>
</evidence>
<dbReference type="CDD" id="cd00102">
    <property type="entry name" value="IPT"/>
    <property type="match status" value="1"/>
</dbReference>
<dbReference type="Gene3D" id="2.60.40.10">
    <property type="entry name" value="Immunoglobulins"/>
    <property type="match status" value="1"/>
</dbReference>
<dbReference type="InterPro" id="IPR024301">
    <property type="entry name" value="Amidase_6"/>
</dbReference>
<comment type="caution">
    <text evidence="4">The sequence shown here is derived from an EMBL/GenBank/DDBJ whole genome shotgun (WGS) entry which is preliminary data.</text>
</comment>
<dbReference type="OrthoDB" id="4981342at2"/>
<feature type="domain" description="IPT/TIG" evidence="2">
    <location>
        <begin position="61"/>
        <end position="129"/>
    </location>
</feature>
<dbReference type="GO" id="GO:0005975">
    <property type="term" value="P:carbohydrate metabolic process"/>
    <property type="evidence" value="ECO:0007669"/>
    <property type="project" value="UniProtKB-ARBA"/>
</dbReference>
<keyword evidence="1" id="KW-0732">Signal</keyword>
<sequence length="304" mass="32667">MTLALTPNVRNPSLSFPTRRTFLLGLAGTGALALAGCTGTGTTTNSTRVENDAPPGTATVANVEGTSGPLIGGTIVTVTGSNLHNTTGVTVGGSPVVALTATQDTVTFTTPNAAEYQPGAVPVVLTQTSGEPIDAGRVFEYQVITPVDKQMAYAFTYWQNYNLAEWGQLPDNDCGNYANQTLLARGWEQNEDWFSDYATTGDFSLSWVRGNEMDEYLQSRPEVTRLPFEARNQVKIGDIVMFDWDQENDNGVDHTMIVSAVIPQANGVNAIKLAGHTVDAQYRDFDDRITVEHPGGTAHFLSIA</sequence>
<dbReference type="EMBL" id="NBWZ01000002">
    <property type="protein sequence ID" value="RFA06484.1"/>
    <property type="molecule type" value="Genomic_DNA"/>
</dbReference>
<feature type="chain" id="PRO_5039693407" description="IPT/TIG domain-containing protein" evidence="1">
    <location>
        <begin position="36"/>
        <end position="304"/>
    </location>
</feature>
<dbReference type="InterPro" id="IPR014756">
    <property type="entry name" value="Ig_E-set"/>
</dbReference>
<dbReference type="InterPro" id="IPR002909">
    <property type="entry name" value="IPT_dom"/>
</dbReference>
<evidence type="ECO:0008006" key="6">
    <source>
        <dbReference type="Google" id="ProtNLM"/>
    </source>
</evidence>
<evidence type="ECO:0000259" key="3">
    <source>
        <dbReference type="Pfam" id="PF12671"/>
    </source>
</evidence>
<dbReference type="SUPFAM" id="SSF81296">
    <property type="entry name" value="E set domains"/>
    <property type="match status" value="1"/>
</dbReference>
<dbReference type="InterPro" id="IPR013783">
    <property type="entry name" value="Ig-like_fold"/>
</dbReference>
<dbReference type="PANTHER" id="PTHR40032">
    <property type="entry name" value="EXPORTED PROTEIN-RELATED"/>
    <property type="match status" value="1"/>
</dbReference>
<evidence type="ECO:0000259" key="2">
    <source>
        <dbReference type="Pfam" id="PF01833"/>
    </source>
</evidence>
<dbReference type="PANTHER" id="PTHR40032:SF1">
    <property type="entry name" value="EXPORTED PROTEIN"/>
    <property type="match status" value="1"/>
</dbReference>
<protein>
    <recommendedName>
        <fullName evidence="6">IPT/TIG domain-containing protein</fullName>
    </recommendedName>
</protein>
<dbReference type="Proteomes" id="UP000256486">
    <property type="component" value="Unassembled WGS sequence"/>
</dbReference>
<dbReference type="Pfam" id="PF12671">
    <property type="entry name" value="Amidase_6"/>
    <property type="match status" value="1"/>
</dbReference>
<keyword evidence="5" id="KW-1185">Reference proteome</keyword>
<evidence type="ECO:0000313" key="5">
    <source>
        <dbReference type="Proteomes" id="UP000256486"/>
    </source>
</evidence>
<reference evidence="4 5" key="1">
    <citation type="submission" date="2017-04" db="EMBL/GenBank/DDBJ databases">
        <title>Comparative genome analysis of Subtercola boreus.</title>
        <authorList>
            <person name="Cho Y.-J."/>
            <person name="Cho A."/>
            <person name="Kim O.-S."/>
            <person name="Lee J.-I."/>
        </authorList>
    </citation>
    <scope>NUCLEOTIDE SEQUENCE [LARGE SCALE GENOMIC DNA]</scope>
    <source>
        <strain evidence="4 5">K300</strain>
    </source>
</reference>
<feature type="domain" description="Putative amidase" evidence="3">
    <location>
        <begin position="149"/>
        <end position="286"/>
    </location>
</feature>
<dbReference type="AlphaFoldDB" id="A0A3E0V9U1"/>
<dbReference type="Pfam" id="PF01833">
    <property type="entry name" value="TIG"/>
    <property type="match status" value="1"/>
</dbReference>
<feature type="signal peptide" evidence="1">
    <location>
        <begin position="1"/>
        <end position="35"/>
    </location>
</feature>